<dbReference type="Pfam" id="PF00652">
    <property type="entry name" value="Ricin_B_lectin"/>
    <property type="match status" value="1"/>
</dbReference>
<evidence type="ECO:0000256" key="1">
    <source>
        <dbReference type="SAM" id="MobiDB-lite"/>
    </source>
</evidence>
<dbReference type="SMART" id="SM00458">
    <property type="entry name" value="RICIN"/>
    <property type="match status" value="1"/>
</dbReference>
<dbReference type="SUPFAM" id="SSF50370">
    <property type="entry name" value="Ricin B-like lectins"/>
    <property type="match status" value="1"/>
</dbReference>
<dbReference type="InterPro" id="IPR023099">
    <property type="entry name" value="Glyco_hydro_46_N"/>
</dbReference>
<dbReference type="SUPFAM" id="SSF53955">
    <property type="entry name" value="Lysozyme-like"/>
    <property type="match status" value="1"/>
</dbReference>
<evidence type="ECO:0000313" key="3">
    <source>
        <dbReference type="EMBL" id="GGM63449.1"/>
    </source>
</evidence>
<dbReference type="Proteomes" id="UP000642070">
    <property type="component" value="Unassembled WGS sequence"/>
</dbReference>
<reference evidence="3" key="2">
    <citation type="submission" date="2020-09" db="EMBL/GenBank/DDBJ databases">
        <authorList>
            <person name="Sun Q."/>
            <person name="Ohkuma M."/>
        </authorList>
    </citation>
    <scope>NUCLEOTIDE SEQUENCE</scope>
    <source>
        <strain evidence="3">JCM 19831</strain>
    </source>
</reference>
<dbReference type="InterPro" id="IPR000772">
    <property type="entry name" value="Ricin_B_lectin"/>
</dbReference>
<dbReference type="Pfam" id="PF01374">
    <property type="entry name" value="Glyco_hydro_46"/>
    <property type="match status" value="1"/>
</dbReference>
<dbReference type="Gene3D" id="1.20.141.10">
    <property type="entry name" value="Chitosanase, subunit A, domain 1"/>
    <property type="match status" value="1"/>
</dbReference>
<dbReference type="Gene3D" id="2.80.10.50">
    <property type="match status" value="1"/>
</dbReference>
<sequence>MTNARGVSTRRPKLLVTSCIAVAATATLTVLLLRHDGPGLQLSADQRTVVDRLESVLLHDSVVPQYGRVVNEFDQRGYAAGIGDFSTAGGEALEVIHVYTARNGANELSRKYSTPLSTLAEAHSDDVTGLDGFTEAWQLASVDPSFRQAQSDVLHERYFTPALLQARELGIGTPLGLAVIYDSLIQHGSGGPDGLLALLRQAETKAGGTPKKIDERRWLEAFLEVRRSTLADPAEPAHQQVWPYETGRVDALISLLKDGHDQLVPPLVVAPYGTPRVIDLNPFDLVPSLAMPSMPGGGPTSGRPGGPGRSAGPTSSGQPRPSTSAGAPTTTNPSARRQGPVVGLAGLCLDLDGGVGAAGNHVKTWTCNGTDAQLWTAETDGTLRVVAMCAQPRDDSPSPGAPVEIDPCDGRGSQQWRFTGGRLVNSASGLCLSITGDSSKPGAFVQLMTCNGAAGQRWAAPGAA</sequence>
<dbReference type="EMBL" id="BMPI01000048">
    <property type="protein sequence ID" value="GGM63449.1"/>
    <property type="molecule type" value="Genomic_DNA"/>
</dbReference>
<comment type="caution">
    <text evidence="3">The sequence shown here is derived from an EMBL/GenBank/DDBJ whole genome shotgun (WGS) entry which is preliminary data.</text>
</comment>
<proteinExistence type="predicted"/>
<dbReference type="GO" id="GO:0005975">
    <property type="term" value="P:carbohydrate metabolic process"/>
    <property type="evidence" value="ECO:0007669"/>
    <property type="project" value="InterPro"/>
</dbReference>
<protein>
    <recommendedName>
        <fullName evidence="2">Ricin B lectin domain-containing protein</fullName>
    </recommendedName>
</protein>
<dbReference type="InterPro" id="IPR023346">
    <property type="entry name" value="Lysozyme-like_dom_sf"/>
</dbReference>
<dbReference type="InterPro" id="IPR000400">
    <property type="entry name" value="Glyco_hydro_46"/>
</dbReference>
<evidence type="ECO:0000259" key="2">
    <source>
        <dbReference type="SMART" id="SM00458"/>
    </source>
</evidence>
<feature type="domain" description="Ricin B lectin" evidence="2">
    <location>
        <begin position="336"/>
        <end position="461"/>
    </location>
</feature>
<dbReference type="GO" id="GO:0005576">
    <property type="term" value="C:extracellular region"/>
    <property type="evidence" value="ECO:0007669"/>
    <property type="project" value="InterPro"/>
</dbReference>
<dbReference type="AlphaFoldDB" id="A0A917X409"/>
<feature type="region of interest" description="Disordered" evidence="1">
    <location>
        <begin position="291"/>
        <end position="338"/>
    </location>
</feature>
<feature type="compositionally biased region" description="Gly residues" evidence="1">
    <location>
        <begin position="295"/>
        <end position="309"/>
    </location>
</feature>
<accession>A0A917X409</accession>
<dbReference type="InterPro" id="IPR035992">
    <property type="entry name" value="Ricin_B-like_lectins"/>
</dbReference>
<name>A0A917X409_9ACTN</name>
<keyword evidence="4" id="KW-1185">Reference proteome</keyword>
<feature type="compositionally biased region" description="Polar residues" evidence="1">
    <location>
        <begin position="318"/>
        <end position="335"/>
    </location>
</feature>
<evidence type="ECO:0000313" key="4">
    <source>
        <dbReference type="Proteomes" id="UP000642070"/>
    </source>
</evidence>
<dbReference type="Gene3D" id="3.30.386.10">
    <property type="entry name" value="Chitosanase, subunit A, domain 2"/>
    <property type="match status" value="1"/>
</dbReference>
<dbReference type="GO" id="GO:0016977">
    <property type="term" value="F:chitosanase activity"/>
    <property type="evidence" value="ECO:0007669"/>
    <property type="project" value="InterPro"/>
</dbReference>
<organism evidence="3 4">
    <name type="scientific">Dactylosporangium sucinum</name>
    <dbReference type="NCBI Taxonomy" id="1424081"/>
    <lineage>
        <taxon>Bacteria</taxon>
        <taxon>Bacillati</taxon>
        <taxon>Actinomycetota</taxon>
        <taxon>Actinomycetes</taxon>
        <taxon>Micromonosporales</taxon>
        <taxon>Micromonosporaceae</taxon>
        <taxon>Dactylosporangium</taxon>
    </lineage>
</organism>
<gene>
    <name evidence="3" type="ORF">GCM10007977_076310</name>
</gene>
<dbReference type="PROSITE" id="PS50231">
    <property type="entry name" value="RICIN_B_LECTIN"/>
    <property type="match status" value="1"/>
</dbReference>
<reference evidence="3" key="1">
    <citation type="journal article" date="2014" name="Int. J. Syst. Evol. Microbiol.">
        <title>Complete genome sequence of Corynebacterium casei LMG S-19264T (=DSM 44701T), isolated from a smear-ripened cheese.</title>
        <authorList>
            <consortium name="US DOE Joint Genome Institute (JGI-PGF)"/>
            <person name="Walter F."/>
            <person name="Albersmeier A."/>
            <person name="Kalinowski J."/>
            <person name="Ruckert C."/>
        </authorList>
    </citation>
    <scope>NUCLEOTIDE SEQUENCE</scope>
    <source>
        <strain evidence="3">JCM 19831</strain>
    </source>
</reference>
<dbReference type="RefSeq" id="WP_190254912.1">
    <property type="nucleotide sequence ID" value="NZ_BMPI01000048.1"/>
</dbReference>